<evidence type="ECO:0000256" key="12">
    <source>
        <dbReference type="ARBA" id="ARBA00049513"/>
    </source>
</evidence>
<evidence type="ECO:0000256" key="10">
    <source>
        <dbReference type="ARBA" id="ARBA00048342"/>
    </source>
</evidence>
<evidence type="ECO:0000256" key="2">
    <source>
        <dbReference type="ARBA" id="ARBA00005451"/>
    </source>
</evidence>
<dbReference type="GO" id="GO:0050660">
    <property type="term" value="F:flavin adenine dinucleotide binding"/>
    <property type="evidence" value="ECO:0007669"/>
    <property type="project" value="InterPro"/>
</dbReference>
<dbReference type="OrthoDB" id="272303at2759"/>
<dbReference type="HOGENOM" id="CLU_013299_0_4_1"/>
<dbReference type="EMBL" id="CP000584">
    <property type="protein sequence ID" value="ABO95780.1"/>
    <property type="molecule type" value="Genomic_DNA"/>
</dbReference>
<organism evidence="14 15">
    <name type="scientific">Ostreococcus lucimarinus (strain CCE9901)</name>
    <dbReference type="NCBI Taxonomy" id="436017"/>
    <lineage>
        <taxon>Eukaryota</taxon>
        <taxon>Viridiplantae</taxon>
        <taxon>Chlorophyta</taxon>
        <taxon>Mamiellophyceae</taxon>
        <taxon>Mamiellales</taxon>
        <taxon>Bathycoccaceae</taxon>
        <taxon>Ostreococcus</taxon>
    </lineage>
</organism>
<feature type="domain" description="DUS-like FMN-binding" evidence="13">
    <location>
        <begin position="49"/>
        <end position="247"/>
    </location>
</feature>
<keyword evidence="4" id="KW-0285">Flavoprotein</keyword>
<dbReference type="GO" id="GO:0003723">
    <property type="term" value="F:RNA binding"/>
    <property type="evidence" value="ECO:0007669"/>
    <property type="project" value="TreeGrafter"/>
</dbReference>
<keyword evidence="6" id="KW-0819">tRNA processing</keyword>
<evidence type="ECO:0000256" key="3">
    <source>
        <dbReference type="ARBA" id="ARBA00012376"/>
    </source>
</evidence>
<dbReference type="InterPro" id="IPR035587">
    <property type="entry name" value="DUS-like_FMN-bd"/>
</dbReference>
<dbReference type="Proteomes" id="UP000001568">
    <property type="component" value="Chromosome 4"/>
</dbReference>
<evidence type="ECO:0000256" key="6">
    <source>
        <dbReference type="ARBA" id="ARBA00022694"/>
    </source>
</evidence>
<evidence type="ECO:0000256" key="8">
    <source>
        <dbReference type="ARBA" id="ARBA00023002"/>
    </source>
</evidence>
<evidence type="ECO:0000256" key="9">
    <source>
        <dbReference type="ARBA" id="ARBA00048266"/>
    </source>
</evidence>
<evidence type="ECO:0000256" key="5">
    <source>
        <dbReference type="ARBA" id="ARBA00022643"/>
    </source>
</evidence>
<proteinExistence type="inferred from homology"/>
<dbReference type="GO" id="GO:0102265">
    <property type="term" value="F:tRNA-dihydrouridine47 synthase activity"/>
    <property type="evidence" value="ECO:0007669"/>
    <property type="project" value="UniProtKB-EC"/>
</dbReference>
<evidence type="ECO:0000256" key="7">
    <source>
        <dbReference type="ARBA" id="ARBA00022857"/>
    </source>
</evidence>
<sequence length="371" mass="40264">MEGLGDARFRVALAANGAGGFDEACREFIRIPGALPNGADPTKLVKNLCANYDADELRFNATARVPLGAQIMGSEPWLLELAARHLATEKSAPRIDLNCGCPANVVTGKGAGSSLLRDPEYVYACVKAVADGARGSGAHVTMKLRSGYDDSSLLRENLLAAREAGARFVSLHARTRAQGYSGRANWEEIAFAKDVLDIPVLGNGDVTSPQRAAELLRVSDADGIMLGRGAVQDPLIFRRIAATVSRDAQGVVRVSDDVFEREFEVELVIDFLRTFAAEVFKTENKPNGKRGSGVQAQELETFKVGKIKSIVKYLFAGNPNLLPHMKSVMQLDPTKTSAEDVLRTVETLVRAEWQTPQNVLVDAFSKRNQYT</sequence>
<dbReference type="eggNOG" id="KOG2333">
    <property type="taxonomic scope" value="Eukaryota"/>
</dbReference>
<dbReference type="SUPFAM" id="SSF51395">
    <property type="entry name" value="FMN-linked oxidoreductases"/>
    <property type="match status" value="1"/>
</dbReference>
<evidence type="ECO:0000256" key="4">
    <source>
        <dbReference type="ARBA" id="ARBA00022630"/>
    </source>
</evidence>
<evidence type="ECO:0000256" key="11">
    <source>
        <dbReference type="ARBA" id="ARBA00049447"/>
    </source>
</evidence>
<dbReference type="GeneID" id="5001179"/>
<gene>
    <name evidence="14" type="ORF">OSTLU_31136</name>
</gene>
<comment type="catalytic activity">
    <reaction evidence="12">
        <text>5,6-dihydrouridine(47) in tRNA + NADP(+) = uridine(47) in tRNA + NADPH + H(+)</text>
        <dbReference type="Rhea" id="RHEA:53360"/>
        <dbReference type="Rhea" id="RHEA-COMP:13539"/>
        <dbReference type="Rhea" id="RHEA-COMP:13540"/>
        <dbReference type="ChEBI" id="CHEBI:15378"/>
        <dbReference type="ChEBI" id="CHEBI:57783"/>
        <dbReference type="ChEBI" id="CHEBI:58349"/>
        <dbReference type="ChEBI" id="CHEBI:65315"/>
        <dbReference type="ChEBI" id="CHEBI:74443"/>
        <dbReference type="EC" id="1.3.1.89"/>
    </reaction>
    <physiologicalReaction direction="right-to-left" evidence="12">
        <dbReference type="Rhea" id="RHEA:53362"/>
    </physiologicalReaction>
</comment>
<dbReference type="Pfam" id="PF01207">
    <property type="entry name" value="Dus"/>
    <property type="match status" value="1"/>
</dbReference>
<dbReference type="RefSeq" id="XP_001417487.1">
    <property type="nucleotide sequence ID" value="XM_001417450.1"/>
</dbReference>
<dbReference type="OMA" id="YSGRANW"/>
<comment type="cofactor">
    <cofactor evidence="1">
        <name>FMN</name>
        <dbReference type="ChEBI" id="CHEBI:58210"/>
    </cofactor>
</comment>
<keyword evidence="15" id="KW-1185">Reference proteome</keyword>
<dbReference type="PANTHER" id="PTHR45846:SF1">
    <property type="entry name" value="TRNA-DIHYDROURIDINE(47) SYNTHASE [NAD(P)(+)]-LIKE"/>
    <property type="match status" value="1"/>
</dbReference>
<keyword evidence="7" id="KW-0521">NADP</keyword>
<dbReference type="Gene3D" id="3.20.20.70">
    <property type="entry name" value="Aldolase class I"/>
    <property type="match status" value="1"/>
</dbReference>
<dbReference type="PROSITE" id="PS01136">
    <property type="entry name" value="UPF0034"/>
    <property type="match status" value="1"/>
</dbReference>
<dbReference type="InterPro" id="IPR018517">
    <property type="entry name" value="tRNA_hU_synthase_CS"/>
</dbReference>
<dbReference type="AlphaFoldDB" id="A4RVX6"/>
<dbReference type="InterPro" id="IPR013785">
    <property type="entry name" value="Aldolase_TIM"/>
</dbReference>
<dbReference type="STRING" id="436017.A4RVX6"/>
<evidence type="ECO:0000256" key="1">
    <source>
        <dbReference type="ARBA" id="ARBA00001917"/>
    </source>
</evidence>
<evidence type="ECO:0000313" key="14">
    <source>
        <dbReference type="EMBL" id="ABO95780.1"/>
    </source>
</evidence>
<dbReference type="CDD" id="cd02801">
    <property type="entry name" value="DUS_like_FMN"/>
    <property type="match status" value="1"/>
</dbReference>
<keyword evidence="5" id="KW-0288">FMN</keyword>
<protein>
    <recommendedName>
        <fullName evidence="3">tRNA-dihydrouridine(47) synthase [NAD(P)(+)]</fullName>
        <ecNumber evidence="3">1.3.1.89</ecNumber>
    </recommendedName>
</protein>
<comment type="similarity">
    <text evidence="2">Belongs to the Dus family. Dus3 subfamily.</text>
</comment>
<dbReference type="PANTHER" id="PTHR45846">
    <property type="entry name" value="TRNA-DIHYDROURIDINE(47) SYNTHASE [NAD(P)(+)]-LIKE"/>
    <property type="match status" value="1"/>
</dbReference>
<accession>A4RVX6</accession>
<evidence type="ECO:0000259" key="13">
    <source>
        <dbReference type="Pfam" id="PF01207"/>
    </source>
</evidence>
<dbReference type="Gramene" id="ABO95780">
    <property type="protein sequence ID" value="ABO95780"/>
    <property type="gene ID" value="OSTLU_31136"/>
</dbReference>
<keyword evidence="8" id="KW-0560">Oxidoreductase</keyword>
<comment type="catalytic activity">
    <reaction evidence="9">
        <text>5,6-dihydrouridine(47) in tRNA + NAD(+) = uridine(47) in tRNA + NADH + H(+)</text>
        <dbReference type="Rhea" id="RHEA:53364"/>
        <dbReference type="Rhea" id="RHEA-COMP:13539"/>
        <dbReference type="Rhea" id="RHEA-COMP:13540"/>
        <dbReference type="ChEBI" id="CHEBI:15378"/>
        <dbReference type="ChEBI" id="CHEBI:57540"/>
        <dbReference type="ChEBI" id="CHEBI:57945"/>
        <dbReference type="ChEBI" id="CHEBI:65315"/>
        <dbReference type="ChEBI" id="CHEBI:74443"/>
        <dbReference type="EC" id="1.3.1.89"/>
    </reaction>
    <physiologicalReaction direction="right-to-left" evidence="9">
        <dbReference type="Rhea" id="RHEA:53366"/>
    </physiologicalReaction>
</comment>
<reference evidence="14 15" key="1">
    <citation type="journal article" date="2007" name="Proc. Natl. Acad. Sci. U.S.A.">
        <title>The tiny eukaryote Ostreococcus provides genomic insights into the paradox of plankton speciation.</title>
        <authorList>
            <person name="Palenik B."/>
            <person name="Grimwood J."/>
            <person name="Aerts A."/>
            <person name="Rouze P."/>
            <person name="Salamov A."/>
            <person name="Putnam N."/>
            <person name="Dupont C."/>
            <person name="Jorgensen R."/>
            <person name="Derelle E."/>
            <person name="Rombauts S."/>
            <person name="Zhou K."/>
            <person name="Otillar R."/>
            <person name="Merchant S.S."/>
            <person name="Podell S."/>
            <person name="Gaasterland T."/>
            <person name="Napoli C."/>
            <person name="Gendler K."/>
            <person name="Manuell A."/>
            <person name="Tai V."/>
            <person name="Vallon O."/>
            <person name="Piganeau G."/>
            <person name="Jancek S."/>
            <person name="Heijde M."/>
            <person name="Jabbari K."/>
            <person name="Bowler C."/>
            <person name="Lohr M."/>
            <person name="Robbens S."/>
            <person name="Werner G."/>
            <person name="Dubchak I."/>
            <person name="Pazour G.J."/>
            <person name="Ren Q."/>
            <person name="Paulsen I."/>
            <person name="Delwiche C."/>
            <person name="Schmutz J."/>
            <person name="Rokhsar D."/>
            <person name="Van de Peer Y."/>
            <person name="Moreau H."/>
            <person name="Grigoriev I.V."/>
        </authorList>
    </citation>
    <scope>NUCLEOTIDE SEQUENCE [LARGE SCALE GENOMIC DNA]</scope>
    <source>
        <strain evidence="14 15">CCE9901</strain>
    </source>
</reference>
<dbReference type="KEGG" id="olu:OSTLU_31136"/>
<name>A4RVX6_OSTLU</name>
<comment type="catalytic activity">
    <reaction evidence="10">
        <text>a 5,6-dihydrouridine in mRNA + NAD(+) = a uridine in mRNA + NADH + H(+)</text>
        <dbReference type="Rhea" id="RHEA:69851"/>
        <dbReference type="Rhea" id="RHEA-COMP:14658"/>
        <dbReference type="Rhea" id="RHEA-COMP:17789"/>
        <dbReference type="ChEBI" id="CHEBI:15378"/>
        <dbReference type="ChEBI" id="CHEBI:57540"/>
        <dbReference type="ChEBI" id="CHEBI:57945"/>
        <dbReference type="ChEBI" id="CHEBI:65315"/>
        <dbReference type="ChEBI" id="CHEBI:74443"/>
    </reaction>
    <physiologicalReaction direction="right-to-left" evidence="10">
        <dbReference type="Rhea" id="RHEA:69853"/>
    </physiologicalReaction>
</comment>
<comment type="catalytic activity">
    <reaction evidence="11">
        <text>a 5,6-dihydrouridine in mRNA + NADP(+) = a uridine in mRNA + NADPH + H(+)</text>
        <dbReference type="Rhea" id="RHEA:69855"/>
        <dbReference type="Rhea" id="RHEA-COMP:14658"/>
        <dbReference type="Rhea" id="RHEA-COMP:17789"/>
        <dbReference type="ChEBI" id="CHEBI:15378"/>
        <dbReference type="ChEBI" id="CHEBI:57783"/>
        <dbReference type="ChEBI" id="CHEBI:58349"/>
        <dbReference type="ChEBI" id="CHEBI:65315"/>
        <dbReference type="ChEBI" id="CHEBI:74443"/>
    </reaction>
    <physiologicalReaction direction="right-to-left" evidence="11">
        <dbReference type="Rhea" id="RHEA:69857"/>
    </physiologicalReaction>
</comment>
<evidence type="ECO:0000313" key="15">
    <source>
        <dbReference type="Proteomes" id="UP000001568"/>
    </source>
</evidence>
<dbReference type="EC" id="1.3.1.89" evidence="3"/>